<dbReference type="SUPFAM" id="SSF52047">
    <property type="entry name" value="RNI-like"/>
    <property type="match status" value="1"/>
</dbReference>
<accession>A0A6P3ZBC0</accession>
<dbReference type="InterPro" id="IPR003591">
    <property type="entry name" value="Leu-rich_rpt_typical-subtyp"/>
</dbReference>
<dbReference type="PANTHER" id="PTHR48061:SF12">
    <property type="entry name" value="DISEASE RESISTANCE LIKE PROTEIN"/>
    <property type="match status" value="1"/>
</dbReference>
<comment type="subcellular location">
    <subcellularLocation>
        <location evidence="1">Cell membrane</location>
        <topology evidence="1">Single-pass type I membrane protein</topology>
    </subcellularLocation>
</comment>
<evidence type="ECO:0000256" key="1">
    <source>
        <dbReference type="ARBA" id="ARBA00004251"/>
    </source>
</evidence>
<dbReference type="PANTHER" id="PTHR48061">
    <property type="entry name" value="LEUCINE-RICH REPEAT RECEPTOR PROTEIN KINASE EMS1-LIKE-RELATED"/>
    <property type="match status" value="1"/>
</dbReference>
<evidence type="ECO:0000259" key="12">
    <source>
        <dbReference type="Pfam" id="PF08263"/>
    </source>
</evidence>
<dbReference type="InterPro" id="IPR013210">
    <property type="entry name" value="LRR_N_plant-typ"/>
</dbReference>
<protein>
    <submittedName>
        <fullName evidence="14">Receptor-like protein 7</fullName>
    </submittedName>
</protein>
<dbReference type="InterPro" id="IPR032675">
    <property type="entry name" value="LRR_dom_sf"/>
</dbReference>
<proteinExistence type="inferred from homology"/>
<evidence type="ECO:0000256" key="10">
    <source>
        <dbReference type="ARBA" id="ARBA00023170"/>
    </source>
</evidence>
<dbReference type="Pfam" id="PF08263">
    <property type="entry name" value="LRRNT_2"/>
    <property type="match status" value="1"/>
</dbReference>
<dbReference type="GO" id="GO:0005886">
    <property type="term" value="C:plasma membrane"/>
    <property type="evidence" value="ECO:0007669"/>
    <property type="project" value="UniProtKB-SubCell"/>
</dbReference>
<evidence type="ECO:0000256" key="7">
    <source>
        <dbReference type="ARBA" id="ARBA00022737"/>
    </source>
</evidence>
<evidence type="ECO:0000256" key="3">
    <source>
        <dbReference type="ARBA" id="ARBA00022475"/>
    </source>
</evidence>
<evidence type="ECO:0000256" key="6">
    <source>
        <dbReference type="ARBA" id="ARBA00022729"/>
    </source>
</evidence>
<dbReference type="KEGG" id="zju:107411854"/>
<keyword evidence="3" id="KW-1003">Cell membrane</keyword>
<evidence type="ECO:0000256" key="2">
    <source>
        <dbReference type="ARBA" id="ARBA00009592"/>
    </source>
</evidence>
<evidence type="ECO:0000256" key="8">
    <source>
        <dbReference type="ARBA" id="ARBA00022989"/>
    </source>
</evidence>
<evidence type="ECO:0000256" key="4">
    <source>
        <dbReference type="ARBA" id="ARBA00022614"/>
    </source>
</evidence>
<dbReference type="Gene3D" id="3.80.10.10">
    <property type="entry name" value="Ribonuclease Inhibitor"/>
    <property type="match status" value="5"/>
</dbReference>
<reference evidence="14" key="1">
    <citation type="submission" date="2025-08" db="UniProtKB">
        <authorList>
            <consortium name="RefSeq"/>
        </authorList>
    </citation>
    <scope>IDENTIFICATION</scope>
    <source>
        <tissue evidence="14">Seedling</tissue>
    </source>
</reference>
<dbReference type="RefSeq" id="XP_015875006.4">
    <property type="nucleotide sequence ID" value="XM_016019520.4"/>
</dbReference>
<dbReference type="InParanoid" id="A0A6P3ZBC0"/>
<organism evidence="13 14">
    <name type="scientific">Ziziphus jujuba</name>
    <name type="common">Chinese jujube</name>
    <name type="synonym">Ziziphus sativa</name>
    <dbReference type="NCBI Taxonomy" id="326968"/>
    <lineage>
        <taxon>Eukaryota</taxon>
        <taxon>Viridiplantae</taxon>
        <taxon>Streptophyta</taxon>
        <taxon>Embryophyta</taxon>
        <taxon>Tracheophyta</taxon>
        <taxon>Spermatophyta</taxon>
        <taxon>Magnoliopsida</taxon>
        <taxon>eudicotyledons</taxon>
        <taxon>Gunneridae</taxon>
        <taxon>Pentapetalae</taxon>
        <taxon>rosids</taxon>
        <taxon>fabids</taxon>
        <taxon>Rosales</taxon>
        <taxon>Rhamnaceae</taxon>
        <taxon>Paliureae</taxon>
        <taxon>Ziziphus</taxon>
    </lineage>
</organism>
<sequence>MPLCHDYERTALLSFKASFITLKSASHNPFAYPKLASWNTNGENATGNCCSWDGVECDQNTGHVIGLDLSSSFLYGSINSTSQLFNLSQLQSLNLADNDFNFSYIPTRIGQLSRLVYLNLSASMFSGQIPFEISQLSNLLYLDLSLSSGEEKLLELKKPGLRGLVHNLTSLQHLDLSYVEINSVVPESLGNLSSLRYIDLTRCGMHGNFPNKIFELPNLEFLNVRFNGNLSGNLPEFHSGSPLKSLRLGNTRFFGGLPSSISNLDSLTELRIRGCNFSGSIPSSIGNLTKLTYLDLANNSWHGQIPSSLQNLTQLSYLQLSYNAFRGQILPTLSWIGKLSKLILLDLTKTNLTGSIPSSFSNLTQLSNFRLAYNHLTGQVPLWLMNFTQLTDLYLSQNFLTGTLQLETFINHASLTILRLSHNQLTLVSKTNSNTTLGKLEGLELASCNLNRLPDFLNFRNKLECLIYQKTIFTEQFPN</sequence>
<evidence type="ECO:0000313" key="14">
    <source>
        <dbReference type="RefSeq" id="XP_015875006.4"/>
    </source>
</evidence>
<keyword evidence="13" id="KW-1185">Reference proteome</keyword>
<keyword evidence="4" id="KW-0433">Leucine-rich repeat</keyword>
<dbReference type="SMART" id="SM00369">
    <property type="entry name" value="LRR_TYP"/>
    <property type="match status" value="6"/>
</dbReference>
<evidence type="ECO:0000256" key="5">
    <source>
        <dbReference type="ARBA" id="ARBA00022692"/>
    </source>
</evidence>
<evidence type="ECO:0000256" key="11">
    <source>
        <dbReference type="ARBA" id="ARBA00023180"/>
    </source>
</evidence>
<dbReference type="Proteomes" id="UP001652623">
    <property type="component" value="Chromosome 10"/>
</dbReference>
<dbReference type="InterPro" id="IPR046956">
    <property type="entry name" value="RLP23-like"/>
</dbReference>
<gene>
    <name evidence="14" type="primary">LOC107411854</name>
</gene>
<comment type="similarity">
    <text evidence="2">Belongs to the RLP family.</text>
</comment>
<evidence type="ECO:0000313" key="13">
    <source>
        <dbReference type="Proteomes" id="UP001652623"/>
    </source>
</evidence>
<dbReference type="InterPro" id="IPR001611">
    <property type="entry name" value="Leu-rich_rpt"/>
</dbReference>
<keyword evidence="8" id="KW-1133">Transmembrane helix</keyword>
<dbReference type="Pfam" id="PF13855">
    <property type="entry name" value="LRR_8"/>
    <property type="match status" value="2"/>
</dbReference>
<keyword evidence="5" id="KW-0812">Transmembrane</keyword>
<keyword evidence="7" id="KW-0677">Repeat</keyword>
<keyword evidence="6" id="KW-0732">Signal</keyword>
<keyword evidence="10" id="KW-0675">Receptor</keyword>
<dbReference type="AlphaFoldDB" id="A0A6P3ZBC0"/>
<keyword evidence="9" id="KW-0472">Membrane</keyword>
<evidence type="ECO:0000256" key="9">
    <source>
        <dbReference type="ARBA" id="ARBA00023136"/>
    </source>
</evidence>
<name>A0A6P3ZBC0_ZIZJJ</name>
<keyword evidence="11" id="KW-0325">Glycoprotein</keyword>
<dbReference type="GeneID" id="107411854"/>
<feature type="domain" description="Leucine-rich repeat-containing N-terminal plant-type" evidence="12">
    <location>
        <begin position="6"/>
        <end position="58"/>
    </location>
</feature>
<dbReference type="Pfam" id="PF00560">
    <property type="entry name" value="LRR_1"/>
    <property type="match status" value="2"/>
</dbReference>